<dbReference type="EMBL" id="FOTS01000039">
    <property type="protein sequence ID" value="SFM07894.1"/>
    <property type="molecule type" value="Genomic_DNA"/>
</dbReference>
<dbReference type="PRINTS" id="PR00411">
    <property type="entry name" value="PNDRDTASEI"/>
</dbReference>
<evidence type="ECO:0000313" key="8">
    <source>
        <dbReference type="EMBL" id="SFM07894.1"/>
    </source>
</evidence>
<dbReference type="InterPro" id="IPR036188">
    <property type="entry name" value="FAD/NAD-bd_sf"/>
</dbReference>
<evidence type="ECO:0000256" key="5">
    <source>
        <dbReference type="ARBA" id="ARBA00023002"/>
    </source>
</evidence>
<dbReference type="AlphaFoldDB" id="A0A1I4MX48"/>
<dbReference type="SUPFAM" id="SSF51905">
    <property type="entry name" value="FAD/NAD(P)-binding domain"/>
    <property type="match status" value="2"/>
</dbReference>
<dbReference type="STRING" id="1123291.SAMN04490355_10394"/>
<name>A0A1I4MX48_9FIRM</name>
<dbReference type="CDD" id="cd01524">
    <property type="entry name" value="RHOD_Pyr_redox"/>
    <property type="match status" value="1"/>
</dbReference>
<dbReference type="Gene3D" id="3.50.50.60">
    <property type="entry name" value="FAD/NAD(P)-binding domain"/>
    <property type="match status" value="2"/>
</dbReference>
<dbReference type="PANTHER" id="PTHR43429">
    <property type="entry name" value="PYRIDINE NUCLEOTIDE-DISULFIDE OXIDOREDUCTASE DOMAIN-CONTAINING"/>
    <property type="match status" value="1"/>
</dbReference>
<dbReference type="RefSeq" id="WP_090940588.1">
    <property type="nucleotide sequence ID" value="NZ_FOTS01000039.1"/>
</dbReference>
<comment type="cofactor">
    <cofactor evidence="1">
        <name>FAD</name>
        <dbReference type="ChEBI" id="CHEBI:57692"/>
    </cofactor>
</comment>
<dbReference type="Proteomes" id="UP000199520">
    <property type="component" value="Unassembled WGS sequence"/>
</dbReference>
<dbReference type="Pfam" id="PF02852">
    <property type="entry name" value="Pyr_redox_dim"/>
    <property type="match status" value="1"/>
</dbReference>
<dbReference type="InterPro" id="IPR004099">
    <property type="entry name" value="Pyr_nucl-diS_OxRdtase_dimer"/>
</dbReference>
<keyword evidence="6" id="KW-0676">Redox-active center</keyword>
<dbReference type="InterPro" id="IPR036873">
    <property type="entry name" value="Rhodanese-like_dom_sf"/>
</dbReference>
<proteinExistence type="inferred from homology"/>
<feature type="domain" description="Rhodanese" evidence="7">
    <location>
        <begin position="464"/>
        <end position="552"/>
    </location>
</feature>
<dbReference type="Gene3D" id="3.40.250.10">
    <property type="entry name" value="Rhodanese-like domain"/>
    <property type="match status" value="1"/>
</dbReference>
<dbReference type="InterPro" id="IPR016156">
    <property type="entry name" value="FAD/NAD-linked_Rdtase_dimer_sf"/>
</dbReference>
<protein>
    <submittedName>
        <fullName evidence="8">NADPH-dependent 2,4-dienoyl-CoA reductase, sulfur reductase</fullName>
    </submittedName>
</protein>
<organism evidence="8 9">
    <name type="scientific">Pelosinus propionicus DSM 13327</name>
    <dbReference type="NCBI Taxonomy" id="1123291"/>
    <lineage>
        <taxon>Bacteria</taxon>
        <taxon>Bacillati</taxon>
        <taxon>Bacillota</taxon>
        <taxon>Negativicutes</taxon>
        <taxon>Selenomonadales</taxon>
        <taxon>Sporomusaceae</taxon>
        <taxon>Pelosinus</taxon>
    </lineage>
</organism>
<evidence type="ECO:0000259" key="7">
    <source>
        <dbReference type="PROSITE" id="PS50206"/>
    </source>
</evidence>
<accession>A0A1I4MX48</accession>
<keyword evidence="3" id="KW-0285">Flavoprotein</keyword>
<dbReference type="PRINTS" id="PR00368">
    <property type="entry name" value="FADPNR"/>
</dbReference>
<reference evidence="9" key="1">
    <citation type="submission" date="2016-10" db="EMBL/GenBank/DDBJ databases">
        <authorList>
            <person name="Varghese N."/>
            <person name="Submissions S."/>
        </authorList>
    </citation>
    <scope>NUCLEOTIDE SEQUENCE [LARGE SCALE GENOMIC DNA]</scope>
    <source>
        <strain evidence="9">DSM 13327</strain>
    </source>
</reference>
<comment type="similarity">
    <text evidence="2">Belongs to the class-III pyridine nucleotide-disulfide oxidoreductase family.</text>
</comment>
<dbReference type="InterPro" id="IPR001763">
    <property type="entry name" value="Rhodanese-like_dom"/>
</dbReference>
<evidence type="ECO:0000256" key="1">
    <source>
        <dbReference type="ARBA" id="ARBA00001974"/>
    </source>
</evidence>
<keyword evidence="5" id="KW-0560">Oxidoreductase</keyword>
<evidence type="ECO:0000313" key="9">
    <source>
        <dbReference type="Proteomes" id="UP000199520"/>
    </source>
</evidence>
<dbReference type="InterPro" id="IPR050260">
    <property type="entry name" value="FAD-bd_OxRdtase"/>
</dbReference>
<dbReference type="InterPro" id="IPR023753">
    <property type="entry name" value="FAD/NAD-binding_dom"/>
</dbReference>
<dbReference type="Pfam" id="PF00581">
    <property type="entry name" value="Rhodanese"/>
    <property type="match status" value="1"/>
</dbReference>
<evidence type="ECO:0000256" key="3">
    <source>
        <dbReference type="ARBA" id="ARBA00022630"/>
    </source>
</evidence>
<evidence type="ECO:0000256" key="6">
    <source>
        <dbReference type="ARBA" id="ARBA00023284"/>
    </source>
</evidence>
<evidence type="ECO:0000256" key="4">
    <source>
        <dbReference type="ARBA" id="ARBA00022827"/>
    </source>
</evidence>
<dbReference type="SUPFAM" id="SSF55424">
    <property type="entry name" value="FAD/NAD-linked reductases, dimerisation (C-terminal) domain"/>
    <property type="match status" value="1"/>
</dbReference>
<dbReference type="PANTHER" id="PTHR43429:SF1">
    <property type="entry name" value="NAD(P)H SULFUR OXIDOREDUCTASE (COA-DEPENDENT)"/>
    <property type="match status" value="1"/>
</dbReference>
<gene>
    <name evidence="8" type="ORF">SAMN04490355_10394</name>
</gene>
<dbReference type="Pfam" id="PF07992">
    <property type="entry name" value="Pyr_redox_2"/>
    <property type="match status" value="1"/>
</dbReference>
<evidence type="ECO:0000256" key="2">
    <source>
        <dbReference type="ARBA" id="ARBA00009130"/>
    </source>
</evidence>
<dbReference type="OrthoDB" id="9802028at2"/>
<dbReference type="SMART" id="SM00450">
    <property type="entry name" value="RHOD"/>
    <property type="match status" value="1"/>
</dbReference>
<dbReference type="PROSITE" id="PS50206">
    <property type="entry name" value="RHODANESE_3"/>
    <property type="match status" value="1"/>
</dbReference>
<keyword evidence="9" id="KW-1185">Reference proteome</keyword>
<dbReference type="GO" id="GO:0016491">
    <property type="term" value="F:oxidoreductase activity"/>
    <property type="evidence" value="ECO:0007669"/>
    <property type="project" value="UniProtKB-KW"/>
</dbReference>
<keyword evidence="4" id="KW-0274">FAD</keyword>
<dbReference type="SUPFAM" id="SSF52821">
    <property type="entry name" value="Rhodanese/Cell cycle control phosphatase"/>
    <property type="match status" value="1"/>
</dbReference>
<sequence length="566" mass="62859">MKVVIIGGVAGGASAATRLRRLNEKMDIILFEKGEYISFANCGLPYYVGEIIQEKEQLVIQTPEAMKLRFNIDVRIFSEVIEIDAAKKELKIHDLKNQTHYIETYDTLVLSPGATPIKPAIPGLHGNMVFTLRNIPDTYAIKDFIDRHNPKRAIVVGGGFIGIELAENLIERGIKVTLVELGNQVMGPLDFEMAALLHQYLKEKGMEIYLEDGVTSVRHEKHYSIISLNEKTELKADMILLGLGVTPDTTLAKTANLIIGKRGGIQVDKHLRTSDPNIYAVGDAIEVIDFVNGSPTLIPLAGPANKQGRIAANSICGIKDEYRGTQGTSVLKVFDLTVSSTGNNEKTLKILAIPYEKSYTHSLSHAGYYRGATPISLKVLFSPTDGRIFGAQAIGYTGVEKRIDVIATAIRSGMTVYDLESLELSYAPPYSSAKDPVNMAGYVASNILKRQHEIIHWHEISMLNKTNVLLIDVRTPQEYCLGTIEGAINIPLDELRSRMQEIPKDKEIILFCQVGQRGYLAYRILIQNEYTNVKNVSGGYKTYLAAVQEQSNRDVFRYEELHNDNS</sequence>